<dbReference type="GeneID" id="26842597"/>
<evidence type="ECO:0000256" key="3">
    <source>
        <dbReference type="ARBA" id="ARBA00012780"/>
    </source>
</evidence>
<evidence type="ECO:0000256" key="6">
    <source>
        <dbReference type="ARBA" id="ARBA00023295"/>
    </source>
</evidence>
<proteinExistence type="inferred from homology"/>
<dbReference type="AlphaFoldDB" id="A0A0V1PQY1"/>
<dbReference type="Gene3D" id="1.10.287.1170">
    <property type="entry name" value="glycoside hydrolase family 81 endo-[beta] glucanase"/>
    <property type="match status" value="1"/>
</dbReference>
<evidence type="ECO:0000256" key="7">
    <source>
        <dbReference type="ARBA" id="ARBA00023316"/>
    </source>
</evidence>
<evidence type="ECO:0000256" key="9">
    <source>
        <dbReference type="SAM" id="MobiDB-lite"/>
    </source>
</evidence>
<dbReference type="GO" id="GO:0000272">
    <property type="term" value="P:polysaccharide catabolic process"/>
    <property type="evidence" value="ECO:0007669"/>
    <property type="project" value="UniProtKB-KW"/>
</dbReference>
<comment type="catalytic activity">
    <reaction evidence="1">
        <text>Hydrolysis of (1-&gt;3)-beta-D-glucosidic linkages in (1-&gt;3)-beta-D-glucans.</text>
        <dbReference type="EC" id="3.2.1.39"/>
    </reaction>
</comment>
<dbReference type="EMBL" id="LMYN01000234">
    <property type="protein sequence ID" value="KRZ98647.1"/>
    <property type="molecule type" value="Genomic_DNA"/>
</dbReference>
<keyword evidence="7" id="KW-0961">Cell wall biogenesis/degradation</keyword>
<dbReference type="PROSITE" id="PS52008">
    <property type="entry name" value="GH81"/>
    <property type="match status" value="1"/>
</dbReference>
<dbReference type="GO" id="GO:0052861">
    <property type="term" value="F:endo-1,3(4)-beta-glucanase activity"/>
    <property type="evidence" value="ECO:0007669"/>
    <property type="project" value="InterPro"/>
</dbReference>
<dbReference type="EC" id="3.2.1.39" evidence="3"/>
<name>A0A0V1PQY1_9ASCO</name>
<dbReference type="InterPro" id="IPR040451">
    <property type="entry name" value="GH81_N"/>
</dbReference>
<keyword evidence="4" id="KW-0378">Hydrolase</keyword>
<accession>A0A0V1PQY1</accession>
<evidence type="ECO:0000256" key="5">
    <source>
        <dbReference type="ARBA" id="ARBA00023277"/>
    </source>
</evidence>
<evidence type="ECO:0000259" key="11">
    <source>
        <dbReference type="Pfam" id="PF17652"/>
    </source>
</evidence>
<feature type="domain" description="Glycosyl hydrolase family 81 C-terminal" evidence="11">
    <location>
        <begin position="409"/>
        <end position="764"/>
    </location>
</feature>
<feature type="region of interest" description="Disordered" evidence="9">
    <location>
        <begin position="76"/>
        <end position="95"/>
    </location>
</feature>
<evidence type="ECO:0000256" key="1">
    <source>
        <dbReference type="ARBA" id="ARBA00000382"/>
    </source>
</evidence>
<dbReference type="InterPro" id="IPR040720">
    <property type="entry name" value="GH81_C"/>
</dbReference>
<dbReference type="GO" id="GO:0009986">
    <property type="term" value="C:cell surface"/>
    <property type="evidence" value="ECO:0007669"/>
    <property type="project" value="TreeGrafter"/>
</dbReference>
<dbReference type="OrthoDB" id="4473401at2759"/>
<dbReference type="Pfam" id="PF03639">
    <property type="entry name" value="Glyco_hydro_81"/>
    <property type="match status" value="1"/>
</dbReference>
<dbReference type="PANTHER" id="PTHR31983:SF0">
    <property type="entry name" value="GLUCAN ENDO-1,3-BETA-D-GLUCOSIDASE 2"/>
    <property type="match status" value="1"/>
</dbReference>
<dbReference type="InterPro" id="IPR005200">
    <property type="entry name" value="Endo-beta-glucanase"/>
</dbReference>
<dbReference type="Gene3D" id="2.70.98.30">
    <property type="entry name" value="Golgi alpha-mannosidase II, domain 4"/>
    <property type="match status" value="1"/>
</dbReference>
<keyword evidence="5" id="KW-0119">Carbohydrate metabolism</keyword>
<dbReference type="FunFam" id="1.10.287.1170:FF:000001">
    <property type="entry name" value="Endo-1,3-beta-glucanase Engl1"/>
    <property type="match status" value="1"/>
</dbReference>
<dbReference type="Pfam" id="PF17652">
    <property type="entry name" value="Glyco_hydro81C"/>
    <property type="match status" value="1"/>
</dbReference>
<evidence type="ECO:0000313" key="13">
    <source>
        <dbReference type="Proteomes" id="UP000054251"/>
    </source>
</evidence>
<keyword evidence="13" id="KW-1185">Reference proteome</keyword>
<dbReference type="RefSeq" id="XP_015464750.1">
    <property type="nucleotide sequence ID" value="XM_015614417.1"/>
</dbReference>
<feature type="domain" description="Glycosyl hydrolase family 81 N-terminal" evidence="10">
    <location>
        <begin position="80"/>
        <end position="399"/>
    </location>
</feature>
<feature type="region of interest" description="Disordered" evidence="9">
    <location>
        <begin position="14"/>
        <end position="51"/>
    </location>
</feature>
<comment type="similarity">
    <text evidence="2">Belongs to the glycosyl hydrolase 81 family.</text>
</comment>
<evidence type="ECO:0000256" key="8">
    <source>
        <dbReference type="ARBA" id="ARBA00023326"/>
    </source>
</evidence>
<keyword evidence="6" id="KW-0326">Glycosidase</keyword>
<evidence type="ECO:0000259" key="10">
    <source>
        <dbReference type="Pfam" id="PF03639"/>
    </source>
</evidence>
<comment type="caution">
    <text evidence="12">The sequence shown here is derived from an EMBL/GenBank/DDBJ whole genome shotgun (WGS) entry which is preliminary data.</text>
</comment>
<evidence type="ECO:0000256" key="4">
    <source>
        <dbReference type="ARBA" id="ARBA00022801"/>
    </source>
</evidence>
<sequence>MGFSDLKNAIKKIDQSLKEKNRAKGGGRSADKAQQSYPNQEKAYQPSHDNAQVPLAADNDIFAKPIATSEPPSIFKRTQHAQPPQGCSCGESDDPVQTNNFSNNLTLGDQTFPVWTLPYSLWYTMDPDQDVGFAFNHTDASQRVFGPDPDSNPAQFYFNPPKIKSFVLSGANFRDNNVSVKLENHNKLSVTSKLVLDNDANKNVTVPLVHGMGFITAIYNNIQPVIASQVGVQDFKHVGLVGNVTKYKVTLFNQVVWSLYVSGDTSIKLNLQDPNHIVADKVSSNSIIQICRGESKFYDDSCGIYADSCHLQGSCTSGDGKICQYKFIYGMKGSSKSGNGIVWCLPHHQEVLTNEIKKRDTKLELDSTTKGLMKAYATNELIMEETDLPVAVNWEPWSSLSSFKGKPSYSEGAKNIIRTAAEDEVQQDVVGMANIDSMYTSGKILDKFAYIAYVCHFILQDDKLTSTILPKVQEAIEIFARNHQKFPLVYDLSWKGLISSAEPGADFGNSNYNDHHFHYGYHIHAIALVAKVDESFGKNEWLHKNDNLVLNYALTLLRDVANPSKDDKYFPQSRSFDWYHGHSFAHGIFASGDGKDEESSSEDYHFAYGMKLFAKIIKDSNMEVRANLMLAIMKRSMNMYMLYSDDNKIQPKRFIKNKVAGISFENKIDFATYFGRGQIADEWIHGIHMLPITPVSSYIRNGDFVQEEWDQKLAGIIDQITDGWKGILMLNFSLTNPKQSWKWFSRKDWDNTLIDNGMSRTWSLAYIAGIGGSD</sequence>
<dbReference type="GO" id="GO:0042973">
    <property type="term" value="F:glucan endo-1,3-beta-D-glucosidase activity"/>
    <property type="evidence" value="ECO:0007669"/>
    <property type="project" value="UniProtKB-EC"/>
</dbReference>
<gene>
    <name evidence="12" type="ORF">AC631_05588</name>
</gene>
<dbReference type="Proteomes" id="UP000054251">
    <property type="component" value="Unassembled WGS sequence"/>
</dbReference>
<evidence type="ECO:0000313" key="12">
    <source>
        <dbReference type="EMBL" id="KRZ98647.1"/>
    </source>
</evidence>
<organism evidence="12 13">
    <name type="scientific">Debaryomyces fabryi</name>
    <dbReference type="NCBI Taxonomy" id="58627"/>
    <lineage>
        <taxon>Eukaryota</taxon>
        <taxon>Fungi</taxon>
        <taxon>Dikarya</taxon>
        <taxon>Ascomycota</taxon>
        <taxon>Saccharomycotina</taxon>
        <taxon>Pichiomycetes</taxon>
        <taxon>Debaryomycetaceae</taxon>
        <taxon>Debaryomyces</taxon>
    </lineage>
</organism>
<dbReference type="GO" id="GO:0071555">
    <property type="term" value="P:cell wall organization"/>
    <property type="evidence" value="ECO:0007669"/>
    <property type="project" value="UniProtKB-KW"/>
</dbReference>
<evidence type="ECO:0000256" key="2">
    <source>
        <dbReference type="ARBA" id="ARBA00010730"/>
    </source>
</evidence>
<dbReference type="Gene3D" id="1.20.5.420">
    <property type="entry name" value="Immunoglobulin FC, subunit C"/>
    <property type="match status" value="1"/>
</dbReference>
<reference evidence="12 13" key="1">
    <citation type="submission" date="2015-11" db="EMBL/GenBank/DDBJ databases">
        <title>The genome of Debaryomyces fabryi.</title>
        <authorList>
            <person name="Tafer H."/>
            <person name="Lopandic K."/>
        </authorList>
    </citation>
    <scope>NUCLEOTIDE SEQUENCE [LARGE SCALE GENOMIC DNA]</scope>
    <source>
        <strain evidence="12 13">CBS 789</strain>
    </source>
</reference>
<dbReference type="PANTHER" id="PTHR31983">
    <property type="entry name" value="ENDO-1,3(4)-BETA-GLUCANASE 1"/>
    <property type="match status" value="1"/>
</dbReference>
<protein>
    <recommendedName>
        <fullName evidence="3">glucan endo-1,3-beta-D-glucosidase</fullName>
        <ecNumber evidence="3">3.2.1.39</ecNumber>
    </recommendedName>
</protein>
<keyword evidence="8" id="KW-0624">Polysaccharide degradation</keyword>
<dbReference type="FunFam" id="2.70.98.30:FF:000006">
    <property type="entry name" value="Endo-1,3-beta-glucanase Engl1"/>
    <property type="match status" value="1"/>
</dbReference>